<dbReference type="SUPFAM" id="SSF103575">
    <property type="entry name" value="Plexin repeat"/>
    <property type="match status" value="1"/>
</dbReference>
<dbReference type="PROSITE" id="PS51004">
    <property type="entry name" value="SEMA"/>
    <property type="match status" value="1"/>
</dbReference>
<dbReference type="Gene3D" id="3.30.1680.10">
    <property type="entry name" value="ligand-binding face of the semaphorins, domain 2"/>
    <property type="match status" value="1"/>
</dbReference>
<evidence type="ECO:0000259" key="7">
    <source>
        <dbReference type="PROSITE" id="PS51004"/>
    </source>
</evidence>
<dbReference type="InterPro" id="IPR001627">
    <property type="entry name" value="Semap_dom"/>
</dbReference>
<dbReference type="SMART" id="SM00630">
    <property type="entry name" value="Sema"/>
    <property type="match status" value="1"/>
</dbReference>
<dbReference type="Proteomes" id="UP000298663">
    <property type="component" value="Unassembled WGS sequence"/>
</dbReference>
<organism evidence="8 9">
    <name type="scientific">Steinernema carpocapsae</name>
    <name type="common">Entomopathogenic nematode</name>
    <dbReference type="NCBI Taxonomy" id="34508"/>
    <lineage>
        <taxon>Eukaryota</taxon>
        <taxon>Metazoa</taxon>
        <taxon>Ecdysozoa</taxon>
        <taxon>Nematoda</taxon>
        <taxon>Chromadorea</taxon>
        <taxon>Rhabditida</taxon>
        <taxon>Tylenchina</taxon>
        <taxon>Panagrolaimomorpha</taxon>
        <taxon>Strongyloidoidea</taxon>
        <taxon>Steinernematidae</taxon>
        <taxon>Steinernema</taxon>
    </lineage>
</organism>
<feature type="region of interest" description="Disordered" evidence="5">
    <location>
        <begin position="1"/>
        <end position="48"/>
    </location>
</feature>
<accession>A0A4U5PBK4</accession>
<sequence>MEMRRKTGEEETLGRQRKQNRVEDKHRQKRDRRVPEGVGSGFDRDVATFESGNDGENFKLLDIDGDHLLIGARNAVYNVSLRSFKGNDAWNIQWPPAEAVHKECTMKGKSKNECQNYIRVLSRDYRGGLLVCGTNAFLPWCKVYEGGNSGDELRENLSFEAKGVSPFDPNHNSTFFRDGDMLYTGTVADFAGGDALIHRRDVTKEHDLGVRTEQADDKFLNKPQFVGAMKHKEHVMMWFAEEAVECDNCGPTIYSRVARVCTNDLGNNPNYPNQWTTFAKARLNCSIPGDFPFYFDRIQSISTLIPSKSKTPTSNLIYAVFTSSLSGVSQSAICAYDISQIWSVFSTSNYLTQDRVGDLWKVTKVSKSADRIHECEFSARNLTDSQLKTARTNVFMEKPIGNFFHQPVSVQLGPEQMTQIAVEAQVSALDGRFYDILYVGTDRGNVFKIVNLARAAAPSKFVSHQVLTMKLSKDPIRKLLLVEDSAQIVAVTETKVFKSPIAFCNQSKTCEECIGLRDPQCAFDVALLRCEAISAHLITDKERYIQSVESGDMMKCAGKGKVENKMENSERNAQQQDQPRVNPKMNAVITSAHVSQEWADPKESVDSDGKPKDATTQVTTLLTAGVSEGIIRGVPNIIVVGVCVGILALLAGVFIGICFTYRMYVLSNEKKSHSISSSYYKPPSTVMTISSAGSNPPTTPPVIPSNEKPINAYETGPPPPPPAYEGTLGRGGISPTALYSKQTYL</sequence>
<keyword evidence="6" id="KW-0472">Membrane</keyword>
<dbReference type="GO" id="GO:0005886">
    <property type="term" value="C:plasma membrane"/>
    <property type="evidence" value="ECO:0007669"/>
    <property type="project" value="TreeGrafter"/>
</dbReference>
<evidence type="ECO:0000256" key="6">
    <source>
        <dbReference type="SAM" id="Phobius"/>
    </source>
</evidence>
<evidence type="ECO:0000256" key="3">
    <source>
        <dbReference type="ARBA" id="ARBA00023180"/>
    </source>
</evidence>
<comment type="caution">
    <text evidence="4">Lacks conserved residue(s) required for the propagation of feature annotation.</text>
</comment>
<proteinExistence type="predicted"/>
<evidence type="ECO:0000313" key="8">
    <source>
        <dbReference type="EMBL" id="TKR93533.1"/>
    </source>
</evidence>
<protein>
    <recommendedName>
        <fullName evidence="7">Sema domain-containing protein</fullName>
    </recommendedName>
</protein>
<evidence type="ECO:0000313" key="9">
    <source>
        <dbReference type="Proteomes" id="UP000298663"/>
    </source>
</evidence>
<dbReference type="STRING" id="34508.A0A4U5PBK4"/>
<dbReference type="Pfam" id="PF01403">
    <property type="entry name" value="Sema"/>
    <property type="match status" value="1"/>
</dbReference>
<dbReference type="GO" id="GO:0030335">
    <property type="term" value="P:positive regulation of cell migration"/>
    <property type="evidence" value="ECO:0007669"/>
    <property type="project" value="TreeGrafter"/>
</dbReference>
<dbReference type="AlphaFoldDB" id="A0A4U5PBK4"/>
<reference evidence="8 9" key="1">
    <citation type="journal article" date="2015" name="Genome Biol.">
        <title>Comparative genomics of Steinernema reveals deeply conserved gene regulatory networks.</title>
        <authorList>
            <person name="Dillman A.R."/>
            <person name="Macchietto M."/>
            <person name="Porter C.F."/>
            <person name="Rogers A."/>
            <person name="Williams B."/>
            <person name="Antoshechkin I."/>
            <person name="Lee M.M."/>
            <person name="Goodwin Z."/>
            <person name="Lu X."/>
            <person name="Lewis E.E."/>
            <person name="Goodrich-Blair H."/>
            <person name="Stock S.P."/>
            <person name="Adams B.J."/>
            <person name="Sternberg P.W."/>
            <person name="Mortazavi A."/>
        </authorList>
    </citation>
    <scope>NUCLEOTIDE SEQUENCE [LARGE SCALE GENOMIC DNA]</scope>
    <source>
        <strain evidence="8 9">ALL</strain>
    </source>
</reference>
<dbReference type="PANTHER" id="PTHR11036">
    <property type="entry name" value="SEMAPHORIN"/>
    <property type="match status" value="1"/>
</dbReference>
<feature type="transmembrane region" description="Helical" evidence="6">
    <location>
        <begin position="637"/>
        <end position="661"/>
    </location>
</feature>
<dbReference type="GO" id="GO:0045499">
    <property type="term" value="F:chemorepellent activity"/>
    <property type="evidence" value="ECO:0007669"/>
    <property type="project" value="TreeGrafter"/>
</dbReference>
<dbReference type="InterPro" id="IPR015943">
    <property type="entry name" value="WD40/YVTN_repeat-like_dom_sf"/>
</dbReference>
<dbReference type="SMART" id="SM00423">
    <property type="entry name" value="PSI"/>
    <property type="match status" value="1"/>
</dbReference>
<dbReference type="PANTHER" id="PTHR11036:SF127">
    <property type="entry name" value="SEMAPHORIN-1A"/>
    <property type="match status" value="1"/>
</dbReference>
<keyword evidence="9" id="KW-1185">Reference proteome</keyword>
<dbReference type="SUPFAM" id="SSF101912">
    <property type="entry name" value="Sema domain"/>
    <property type="match status" value="1"/>
</dbReference>
<name>A0A4U5PBK4_STECR</name>
<dbReference type="InterPro" id="IPR027231">
    <property type="entry name" value="Semaphorin"/>
</dbReference>
<feature type="domain" description="Sema" evidence="7">
    <location>
        <begin position="33"/>
        <end position="501"/>
    </location>
</feature>
<gene>
    <name evidence="8" type="ORF">L596_007966</name>
</gene>
<dbReference type="EMBL" id="AZBU02000002">
    <property type="protein sequence ID" value="TKR93533.1"/>
    <property type="molecule type" value="Genomic_DNA"/>
</dbReference>
<reference evidence="8 9" key="2">
    <citation type="journal article" date="2019" name="G3 (Bethesda)">
        <title>Hybrid Assembly of the Genome of the Entomopathogenic Nematode Steinernema carpocapsae Identifies the X-Chromosome.</title>
        <authorList>
            <person name="Serra L."/>
            <person name="Macchietto M."/>
            <person name="Macias-Munoz A."/>
            <person name="McGill C.J."/>
            <person name="Rodriguez I.M."/>
            <person name="Rodriguez B."/>
            <person name="Murad R."/>
            <person name="Mortazavi A."/>
        </authorList>
    </citation>
    <scope>NUCLEOTIDE SEQUENCE [LARGE SCALE GENOMIC DNA]</scope>
    <source>
        <strain evidence="8 9">ALL</strain>
    </source>
</reference>
<evidence type="ECO:0000256" key="2">
    <source>
        <dbReference type="ARBA" id="ARBA00023157"/>
    </source>
</evidence>
<keyword evidence="1" id="KW-0524">Neurogenesis</keyword>
<comment type="caution">
    <text evidence="8">The sequence shown here is derived from an EMBL/GenBank/DDBJ whole genome shotgun (WGS) entry which is preliminary data.</text>
</comment>
<feature type="region of interest" description="Disordered" evidence="5">
    <location>
        <begin position="692"/>
        <end position="735"/>
    </location>
</feature>
<keyword evidence="6" id="KW-1133">Transmembrane helix</keyword>
<keyword evidence="6" id="KW-0812">Transmembrane</keyword>
<feature type="compositionally biased region" description="Basic and acidic residues" evidence="5">
    <location>
        <begin position="1"/>
        <end position="26"/>
    </location>
</feature>
<keyword evidence="2" id="KW-1015">Disulfide bond</keyword>
<dbReference type="InterPro" id="IPR036352">
    <property type="entry name" value="Semap_dom_sf"/>
</dbReference>
<dbReference type="Gene3D" id="2.130.10.10">
    <property type="entry name" value="YVTN repeat-like/Quinoprotein amine dehydrogenase"/>
    <property type="match status" value="1"/>
</dbReference>
<dbReference type="InterPro" id="IPR016201">
    <property type="entry name" value="PSI"/>
</dbReference>
<evidence type="ECO:0000256" key="4">
    <source>
        <dbReference type="PROSITE-ProRule" id="PRU00352"/>
    </source>
</evidence>
<evidence type="ECO:0000256" key="5">
    <source>
        <dbReference type="SAM" id="MobiDB-lite"/>
    </source>
</evidence>
<dbReference type="GO" id="GO:0030215">
    <property type="term" value="F:semaphorin receptor binding"/>
    <property type="evidence" value="ECO:0007669"/>
    <property type="project" value="InterPro"/>
</dbReference>
<dbReference type="GO" id="GO:0007411">
    <property type="term" value="P:axon guidance"/>
    <property type="evidence" value="ECO:0007669"/>
    <property type="project" value="TreeGrafter"/>
</dbReference>
<evidence type="ECO:0000256" key="1">
    <source>
        <dbReference type="ARBA" id="ARBA00022902"/>
    </source>
</evidence>
<dbReference type="OrthoDB" id="9988752at2759"/>
<keyword evidence="3" id="KW-0325">Glycoprotein</keyword>
<dbReference type="GO" id="GO:0071526">
    <property type="term" value="P:semaphorin-plexin signaling pathway"/>
    <property type="evidence" value="ECO:0007669"/>
    <property type="project" value="TreeGrafter"/>
</dbReference>